<dbReference type="NCBIfam" id="TIGR01549">
    <property type="entry name" value="HAD-SF-IA-v1"/>
    <property type="match status" value="1"/>
</dbReference>
<gene>
    <name evidence="4" type="ORF">A1QC_07450</name>
</gene>
<evidence type="ECO:0000256" key="3">
    <source>
        <dbReference type="ARBA" id="ARBA00022842"/>
    </source>
</evidence>
<name>A0A1E5E3F3_9VIBR</name>
<evidence type="ECO:0000256" key="1">
    <source>
        <dbReference type="ARBA" id="ARBA00001946"/>
    </source>
</evidence>
<evidence type="ECO:0000313" key="5">
    <source>
        <dbReference type="Proteomes" id="UP000094070"/>
    </source>
</evidence>
<accession>A0A1E5E3F3</accession>
<dbReference type="NCBIfam" id="TIGR01509">
    <property type="entry name" value="HAD-SF-IA-v3"/>
    <property type="match status" value="1"/>
</dbReference>
<dbReference type="Pfam" id="PF00702">
    <property type="entry name" value="Hydrolase"/>
    <property type="match status" value="1"/>
</dbReference>
<keyword evidence="5" id="KW-1185">Reference proteome</keyword>
<organism evidence="4 5">
    <name type="scientific">Vibrio rumoiensis 1S-45</name>
    <dbReference type="NCBI Taxonomy" id="1188252"/>
    <lineage>
        <taxon>Bacteria</taxon>
        <taxon>Pseudomonadati</taxon>
        <taxon>Pseudomonadota</taxon>
        <taxon>Gammaproteobacteria</taxon>
        <taxon>Vibrionales</taxon>
        <taxon>Vibrionaceae</taxon>
        <taxon>Vibrio</taxon>
    </lineage>
</organism>
<dbReference type="eggNOG" id="COG1011">
    <property type="taxonomic scope" value="Bacteria"/>
</dbReference>
<protein>
    <submittedName>
        <fullName evidence="4">2-haloalkanoic acid dehalogenase</fullName>
    </submittedName>
</protein>
<dbReference type="InterPro" id="IPR036412">
    <property type="entry name" value="HAD-like_sf"/>
</dbReference>
<dbReference type="InterPro" id="IPR006439">
    <property type="entry name" value="HAD-SF_hydro_IA"/>
</dbReference>
<dbReference type="PRINTS" id="PR00413">
    <property type="entry name" value="HADHALOGNASE"/>
</dbReference>
<proteinExistence type="predicted"/>
<dbReference type="SFLD" id="SFLDG01129">
    <property type="entry name" value="C1.5:_HAD__Beta-PGM__Phosphata"/>
    <property type="match status" value="1"/>
</dbReference>
<dbReference type="EMBL" id="AJYK02000052">
    <property type="protein sequence ID" value="OEF26136.1"/>
    <property type="molecule type" value="Genomic_DNA"/>
</dbReference>
<dbReference type="Proteomes" id="UP000094070">
    <property type="component" value="Unassembled WGS sequence"/>
</dbReference>
<dbReference type="RefSeq" id="WP_026025713.1">
    <property type="nucleotide sequence ID" value="NZ_AJYK02000052.1"/>
</dbReference>
<dbReference type="InterPro" id="IPR023214">
    <property type="entry name" value="HAD_sf"/>
</dbReference>
<dbReference type="AlphaFoldDB" id="A0A1E5E3F3"/>
<reference evidence="4 5" key="1">
    <citation type="journal article" date="2012" name="Science">
        <title>Ecological populations of bacteria act as socially cohesive units of antibiotic production and resistance.</title>
        <authorList>
            <person name="Cordero O.X."/>
            <person name="Wildschutte H."/>
            <person name="Kirkup B."/>
            <person name="Proehl S."/>
            <person name="Ngo L."/>
            <person name="Hussain F."/>
            <person name="Le Roux F."/>
            <person name="Mincer T."/>
            <person name="Polz M.F."/>
        </authorList>
    </citation>
    <scope>NUCLEOTIDE SEQUENCE [LARGE SCALE GENOMIC DNA]</scope>
    <source>
        <strain evidence="4 5">1S-45</strain>
    </source>
</reference>
<comment type="cofactor">
    <cofactor evidence="1">
        <name>Mg(2+)</name>
        <dbReference type="ChEBI" id="CHEBI:18420"/>
    </cofactor>
</comment>
<dbReference type="PANTHER" id="PTHR46470">
    <property type="entry name" value="N-ACYLNEURAMINATE-9-PHOSPHATASE"/>
    <property type="match status" value="1"/>
</dbReference>
<dbReference type="PANTHER" id="PTHR46470:SF4">
    <property type="entry name" value="5-AMINO-6-(5-PHOSPHO-D-RIBITYLAMINO)URACIL PHOSPHATASE YIGB"/>
    <property type="match status" value="1"/>
</dbReference>
<keyword evidence="3" id="KW-0460">Magnesium</keyword>
<dbReference type="GO" id="GO:0009231">
    <property type="term" value="P:riboflavin biosynthetic process"/>
    <property type="evidence" value="ECO:0007669"/>
    <property type="project" value="TreeGrafter"/>
</dbReference>
<dbReference type="GO" id="GO:0016787">
    <property type="term" value="F:hydrolase activity"/>
    <property type="evidence" value="ECO:0007669"/>
    <property type="project" value="UniProtKB-KW"/>
</dbReference>
<dbReference type="SFLD" id="SFLDS00003">
    <property type="entry name" value="Haloacid_Dehalogenase"/>
    <property type="match status" value="1"/>
</dbReference>
<dbReference type="SUPFAM" id="SSF56784">
    <property type="entry name" value="HAD-like"/>
    <property type="match status" value="1"/>
</dbReference>
<dbReference type="STRING" id="1188252.A1QC_07450"/>
<evidence type="ECO:0000256" key="2">
    <source>
        <dbReference type="ARBA" id="ARBA00022801"/>
    </source>
</evidence>
<dbReference type="Gene3D" id="1.20.120.1600">
    <property type="match status" value="1"/>
</dbReference>
<keyword evidence="2" id="KW-0378">Hydrolase</keyword>
<dbReference type="InterPro" id="IPR051400">
    <property type="entry name" value="HAD-like_hydrolase"/>
</dbReference>
<sequence>MRFYRNIPTIKAMTFDLDDTLYDNHPVIVGLEQKTTQWMHTHHPISQQMSPSQWRALKLQLAKQTPFLQSDVSEWRFQQIRQGLIHLGYDDPNASQAAKDAMDQVLIWRHQIDVPDLIHQVMSKLKAHMPLIAITNGNVNPDKIGLGDYFDLVLNAGPDGWAKPHGEMFETALAHLGLPAKQVLHVGDNLISDVAGAKYAGMSACWINDFSKSLFTENEAKVLPDVEITSVGDLLCFLGDE</sequence>
<evidence type="ECO:0000313" key="4">
    <source>
        <dbReference type="EMBL" id="OEF26136.1"/>
    </source>
</evidence>
<dbReference type="OrthoDB" id="367448at2"/>
<comment type="caution">
    <text evidence="4">The sequence shown here is derived from an EMBL/GenBank/DDBJ whole genome shotgun (WGS) entry which is preliminary data.</text>
</comment>
<dbReference type="Gene3D" id="3.40.50.1000">
    <property type="entry name" value="HAD superfamily/HAD-like"/>
    <property type="match status" value="1"/>
</dbReference>
<dbReference type="NCBIfam" id="NF008018">
    <property type="entry name" value="PRK10748.1"/>
    <property type="match status" value="1"/>
</dbReference>